<sequence length="506" mass="51848">MESLNLLLNGFQLAATPGNLAAAAIGVLLGTLAGMLPGLGLSGTIALLIPISFGLDPLTALVLFAGIYFGAAYGGSTTSILLNVPGEGASVVTCIEGYPMARRGRGGAALSVAAIGSFVAGVLGLVSLVTLAGVVARAALAFGPQEYLCIAVLALVLLSGITGGSLVRSALMATIGIMIGTVGMDPLTATGRFTFQVDALYDGISFIAVIMGTYGLAEVLHTASGGTEVQRPPRIRLRDLYPTREEAGRAAPAILRGSFIGLLVGLIPGPSGTISSFLSYATEKRFSRGRSEFGNGAIEGVAGPESANNGADSSTLIPLLSLGIPFNSGAALLMTGFLIHGVTPGPNLISGHPDLFWGLVASMFIGNLMLLVINLPLVGVFASVLMTPTAYLMPIVSVFVLIGAYFIDTSFVDVGVVVLFGVVGYLLRGTGYHMAPLVIGVFLGPLIERSFAQSMVLLDGDLLKLFARPLSGTMLGLAIAFIILRIAYGVLVQRRAAATSVAGSQT</sequence>
<dbReference type="EMBL" id="FPKU01000003">
    <property type="protein sequence ID" value="SFZ85949.1"/>
    <property type="molecule type" value="Genomic_DNA"/>
</dbReference>
<feature type="transmembrane region" description="Helical" evidence="1">
    <location>
        <begin position="355"/>
        <end position="373"/>
    </location>
</feature>
<feature type="transmembrane region" description="Helical" evidence="1">
    <location>
        <begin position="319"/>
        <end position="343"/>
    </location>
</feature>
<gene>
    <name evidence="3" type="ORF">SAMN02983003_3121</name>
</gene>
<reference evidence="3 4" key="1">
    <citation type="submission" date="2016-11" db="EMBL/GenBank/DDBJ databases">
        <authorList>
            <person name="Jaros S."/>
            <person name="Januszkiewicz K."/>
            <person name="Wedrychowicz H."/>
        </authorList>
    </citation>
    <scope>NUCLEOTIDE SEQUENCE [LARGE SCALE GENOMIC DNA]</scope>
    <source>
        <strain evidence="3 4">ATCC 23634</strain>
    </source>
</reference>
<dbReference type="OrthoDB" id="7912266at2"/>
<accession>A0A1K2I0N0</accession>
<keyword evidence="1" id="KW-0472">Membrane</keyword>
<feature type="transmembrane region" description="Helical" evidence="1">
    <location>
        <begin position="199"/>
        <end position="217"/>
    </location>
</feature>
<feature type="transmembrane region" description="Helical" evidence="1">
    <location>
        <begin position="147"/>
        <end position="164"/>
    </location>
</feature>
<dbReference type="PANTHER" id="PTHR35342">
    <property type="entry name" value="TRICARBOXYLIC TRANSPORT PROTEIN"/>
    <property type="match status" value="1"/>
</dbReference>
<dbReference type="Pfam" id="PF01970">
    <property type="entry name" value="TctA"/>
    <property type="match status" value="1"/>
</dbReference>
<feature type="transmembrane region" description="Helical" evidence="1">
    <location>
        <begin position="20"/>
        <end position="49"/>
    </location>
</feature>
<keyword evidence="1" id="KW-0812">Transmembrane</keyword>
<proteinExistence type="predicted"/>
<protein>
    <submittedName>
        <fullName evidence="3">Putative tricarboxylic transport membrane protein</fullName>
    </submittedName>
</protein>
<evidence type="ECO:0000259" key="2">
    <source>
        <dbReference type="Pfam" id="PF01970"/>
    </source>
</evidence>
<evidence type="ECO:0000313" key="3">
    <source>
        <dbReference type="EMBL" id="SFZ85949.1"/>
    </source>
</evidence>
<keyword evidence="1" id="KW-1133">Transmembrane helix</keyword>
<evidence type="ECO:0000256" key="1">
    <source>
        <dbReference type="SAM" id="Phobius"/>
    </source>
</evidence>
<feature type="domain" description="DUF112" evidence="2">
    <location>
        <begin position="20"/>
        <end position="439"/>
    </location>
</feature>
<name>A0A1K2I0N0_9HYPH</name>
<feature type="transmembrane region" description="Helical" evidence="1">
    <location>
        <begin position="410"/>
        <end position="427"/>
    </location>
</feature>
<dbReference type="STRING" id="665118.SAMN02983003_3121"/>
<dbReference type="RefSeq" id="WP_072345169.1">
    <property type="nucleotide sequence ID" value="NZ_FPKU01000003.1"/>
</dbReference>
<feature type="transmembrane region" description="Helical" evidence="1">
    <location>
        <begin position="108"/>
        <end position="135"/>
    </location>
</feature>
<dbReference type="Proteomes" id="UP000183447">
    <property type="component" value="Unassembled WGS sequence"/>
</dbReference>
<feature type="transmembrane region" description="Helical" evidence="1">
    <location>
        <begin position="434"/>
        <end position="452"/>
    </location>
</feature>
<keyword evidence="4" id="KW-1185">Reference proteome</keyword>
<feature type="transmembrane region" description="Helical" evidence="1">
    <location>
        <begin position="472"/>
        <end position="491"/>
    </location>
</feature>
<dbReference type="PANTHER" id="PTHR35342:SF5">
    <property type="entry name" value="TRICARBOXYLIC TRANSPORT PROTEIN"/>
    <property type="match status" value="1"/>
</dbReference>
<organism evidence="3 4">
    <name type="scientific">Devosia enhydra</name>
    <dbReference type="NCBI Taxonomy" id="665118"/>
    <lineage>
        <taxon>Bacteria</taxon>
        <taxon>Pseudomonadati</taxon>
        <taxon>Pseudomonadota</taxon>
        <taxon>Alphaproteobacteria</taxon>
        <taxon>Hyphomicrobiales</taxon>
        <taxon>Devosiaceae</taxon>
        <taxon>Devosia</taxon>
    </lineage>
</organism>
<feature type="transmembrane region" description="Helical" evidence="1">
    <location>
        <begin position="170"/>
        <end position="187"/>
    </location>
</feature>
<feature type="transmembrane region" description="Helical" evidence="1">
    <location>
        <begin position="259"/>
        <end position="281"/>
    </location>
</feature>
<feature type="transmembrane region" description="Helical" evidence="1">
    <location>
        <begin position="380"/>
        <end position="404"/>
    </location>
</feature>
<dbReference type="AlphaFoldDB" id="A0A1K2I0N0"/>
<dbReference type="InterPro" id="IPR002823">
    <property type="entry name" value="DUF112_TM"/>
</dbReference>
<evidence type="ECO:0000313" key="4">
    <source>
        <dbReference type="Proteomes" id="UP000183447"/>
    </source>
</evidence>